<evidence type="ECO:0000259" key="5">
    <source>
        <dbReference type="SMART" id="SM00382"/>
    </source>
</evidence>
<protein>
    <submittedName>
        <fullName evidence="6">AAA family ATPase</fullName>
    </submittedName>
</protein>
<keyword evidence="3" id="KW-0547">Nucleotide-binding</keyword>
<dbReference type="GO" id="GO:0006260">
    <property type="term" value="P:DNA replication"/>
    <property type="evidence" value="ECO:0007669"/>
    <property type="project" value="UniProtKB-KW"/>
</dbReference>
<dbReference type="KEGG" id="hezz:EO776_18075"/>
<keyword evidence="6" id="KW-0614">Plasmid</keyword>
<comment type="similarity">
    <text evidence="1">Belongs to the CDC6/cdc18 family.</text>
</comment>
<dbReference type="Proteomes" id="UP000293073">
    <property type="component" value="Plasmid megaplasmid"/>
</dbReference>
<dbReference type="InterPro" id="IPR027417">
    <property type="entry name" value="P-loop_NTPase"/>
</dbReference>
<dbReference type="InterPro" id="IPR050311">
    <property type="entry name" value="ORC1/CDC6"/>
</dbReference>
<dbReference type="InterPro" id="IPR055237">
    <property type="entry name" value="Cdc6_lid"/>
</dbReference>
<dbReference type="GeneID" id="301361757"/>
<feature type="domain" description="AAA+ ATPase" evidence="5">
    <location>
        <begin position="39"/>
        <end position="177"/>
    </location>
</feature>
<dbReference type="AlphaFoldDB" id="A0A481RKM0"/>
<evidence type="ECO:0000256" key="4">
    <source>
        <dbReference type="ARBA" id="ARBA00022840"/>
    </source>
</evidence>
<keyword evidence="4" id="KW-0067">ATP-binding</keyword>
<name>A0A481RKM0_HALEZ</name>
<evidence type="ECO:0000256" key="3">
    <source>
        <dbReference type="ARBA" id="ARBA00022741"/>
    </source>
</evidence>
<dbReference type="Gene3D" id="3.40.50.300">
    <property type="entry name" value="P-loop containing nucleotide triphosphate hydrolases"/>
    <property type="match status" value="1"/>
</dbReference>
<sequence length="341" mass="38711">MISNGSVFEDDHLLDPIVGRNSHMNEVADALAPIEDGQRAENCFLFGPSGAGKTTVARAAVRELRREVLDVPYAYVNCWRDYTRNAVLERLSRDLVGAAVPRFASTSTLLDRVHRDFNGPGVVILDEVDQLRETELLYDLHEFRGLSWIGIANDEIDLVTDLDERVRSRISVGYRVRFDRYGGDTIAEMLERRAREGLGPNGESDEVFETIAWLSDGDARMGITTLRVAARKASSEGLSNIPRRLVDDSISEAEREIARKTYSKLNDHQWVVVGVLQQDGPLIQREPHERYSERHDDPVSLRYFRDAHLTNLEQYGLISTRRKSGKKLYSLAQKREQVVSR</sequence>
<evidence type="ECO:0000313" key="6">
    <source>
        <dbReference type="EMBL" id="QAY21833.1"/>
    </source>
</evidence>
<dbReference type="Pfam" id="PF13401">
    <property type="entry name" value="AAA_22"/>
    <property type="match status" value="1"/>
</dbReference>
<dbReference type="GO" id="GO:0005524">
    <property type="term" value="F:ATP binding"/>
    <property type="evidence" value="ECO:0007669"/>
    <property type="project" value="UniProtKB-KW"/>
</dbReference>
<dbReference type="PANTHER" id="PTHR10763:SF22">
    <property type="entry name" value="ORC1-TYPE DNA REPLICATION PROTEIN"/>
    <property type="match status" value="1"/>
</dbReference>
<reference evidence="7" key="1">
    <citation type="submission" date="2019-01" db="EMBL/GenBank/DDBJ databases">
        <title>Complete genome of Halorubrum ezzemoulense strain FB21.</title>
        <authorList>
            <person name="Feng Y."/>
            <person name="Louyakis A.S."/>
            <person name="Papke R.T."/>
            <person name="Gogarten J.P."/>
        </authorList>
    </citation>
    <scope>NUCLEOTIDE SEQUENCE [LARGE SCALE GENOMIC DNA]</scope>
    <source>
        <strain evidence="7">Fb21</strain>
        <plasmid evidence="7">megaPlasmid</plasmid>
    </source>
</reference>
<dbReference type="GO" id="GO:0016887">
    <property type="term" value="F:ATP hydrolysis activity"/>
    <property type="evidence" value="ECO:0007669"/>
    <property type="project" value="InterPro"/>
</dbReference>
<dbReference type="EMBL" id="CP034941">
    <property type="protein sequence ID" value="QAY21833.1"/>
    <property type="molecule type" value="Genomic_DNA"/>
</dbReference>
<evidence type="ECO:0000313" key="7">
    <source>
        <dbReference type="Proteomes" id="UP000293073"/>
    </source>
</evidence>
<evidence type="ECO:0000256" key="2">
    <source>
        <dbReference type="ARBA" id="ARBA00022705"/>
    </source>
</evidence>
<dbReference type="Gene3D" id="1.10.8.60">
    <property type="match status" value="1"/>
</dbReference>
<dbReference type="SMART" id="SM00382">
    <property type="entry name" value="AAA"/>
    <property type="match status" value="1"/>
</dbReference>
<accession>A0A481RKM0</accession>
<keyword evidence="2" id="KW-0235">DNA replication</keyword>
<dbReference type="InterPro" id="IPR049945">
    <property type="entry name" value="AAA_22"/>
</dbReference>
<gene>
    <name evidence="6" type="ORF">EO776_18075</name>
</gene>
<dbReference type="CDD" id="cd00009">
    <property type="entry name" value="AAA"/>
    <property type="match status" value="1"/>
</dbReference>
<proteinExistence type="inferred from homology"/>
<dbReference type="PANTHER" id="PTHR10763">
    <property type="entry name" value="CELL DIVISION CONTROL PROTEIN 6-RELATED"/>
    <property type="match status" value="1"/>
</dbReference>
<dbReference type="InterPro" id="IPR003593">
    <property type="entry name" value="AAA+_ATPase"/>
</dbReference>
<dbReference type="Pfam" id="PF22703">
    <property type="entry name" value="Cdc6_lid"/>
    <property type="match status" value="1"/>
</dbReference>
<dbReference type="RefSeq" id="WP_129452649.1">
    <property type="nucleotide sequence ID" value="NZ_CP154832.1"/>
</dbReference>
<dbReference type="SUPFAM" id="SSF52540">
    <property type="entry name" value="P-loop containing nucleoside triphosphate hydrolases"/>
    <property type="match status" value="1"/>
</dbReference>
<evidence type="ECO:0000256" key="1">
    <source>
        <dbReference type="ARBA" id="ARBA00006184"/>
    </source>
</evidence>
<geneLocation type="plasmid" evidence="7">
    <name>megaPlasmid</name>
</geneLocation>
<organism evidence="6 7">
    <name type="scientific">Halorubrum ezzemoulense</name>
    <name type="common">Halorubrum chaoviator</name>
    <dbReference type="NCBI Taxonomy" id="337243"/>
    <lineage>
        <taxon>Archaea</taxon>
        <taxon>Methanobacteriati</taxon>
        <taxon>Methanobacteriota</taxon>
        <taxon>Stenosarchaea group</taxon>
        <taxon>Halobacteria</taxon>
        <taxon>Halobacteriales</taxon>
        <taxon>Haloferacaceae</taxon>
        <taxon>Halorubrum</taxon>
    </lineage>
</organism>